<feature type="compositionally biased region" description="Basic and acidic residues" evidence="1">
    <location>
        <begin position="10"/>
        <end position="31"/>
    </location>
</feature>
<dbReference type="AlphaFoldDB" id="A0AAV7TTX4"/>
<keyword evidence="3" id="KW-1185">Reference proteome</keyword>
<name>A0AAV7TTX4_PLEWA</name>
<evidence type="ECO:0000313" key="3">
    <source>
        <dbReference type="Proteomes" id="UP001066276"/>
    </source>
</evidence>
<gene>
    <name evidence="2" type="ORF">NDU88_004885</name>
</gene>
<feature type="region of interest" description="Disordered" evidence="1">
    <location>
        <begin position="1"/>
        <end position="217"/>
    </location>
</feature>
<organism evidence="2 3">
    <name type="scientific">Pleurodeles waltl</name>
    <name type="common">Iberian ribbed newt</name>
    <dbReference type="NCBI Taxonomy" id="8319"/>
    <lineage>
        <taxon>Eukaryota</taxon>
        <taxon>Metazoa</taxon>
        <taxon>Chordata</taxon>
        <taxon>Craniata</taxon>
        <taxon>Vertebrata</taxon>
        <taxon>Euteleostomi</taxon>
        <taxon>Amphibia</taxon>
        <taxon>Batrachia</taxon>
        <taxon>Caudata</taxon>
        <taxon>Salamandroidea</taxon>
        <taxon>Salamandridae</taxon>
        <taxon>Pleurodelinae</taxon>
        <taxon>Pleurodeles</taxon>
    </lineage>
</organism>
<proteinExistence type="predicted"/>
<sequence length="217" mass="23846">MAEEGSITPVRDEGVENQEAEREDNATEVIRDPCTGEVLKPAKEAETQEDSVPEPEGDRVEAEPESEQVEPEVDPELAEDGSITPVRDEGVENQEAERENNATEVIRDPCTGEVLKPAKETETQEDPVPEPEGDRVEAGQSKSDLTPPEPVAGPSREGTSDKVKEKSPILKRLLTEGIRKGNHWPESQIGKKNDLVISETIEEEQDTTKKDELSDGE</sequence>
<reference evidence="2" key="1">
    <citation type="journal article" date="2022" name="bioRxiv">
        <title>Sequencing and chromosome-scale assembly of the giantPleurodeles waltlgenome.</title>
        <authorList>
            <person name="Brown T."/>
            <person name="Elewa A."/>
            <person name="Iarovenko S."/>
            <person name="Subramanian E."/>
            <person name="Araus A.J."/>
            <person name="Petzold A."/>
            <person name="Susuki M."/>
            <person name="Suzuki K.-i.T."/>
            <person name="Hayashi T."/>
            <person name="Toyoda A."/>
            <person name="Oliveira C."/>
            <person name="Osipova E."/>
            <person name="Leigh N.D."/>
            <person name="Simon A."/>
            <person name="Yun M.H."/>
        </authorList>
    </citation>
    <scope>NUCLEOTIDE SEQUENCE</scope>
    <source>
        <strain evidence="2">20211129_DDA</strain>
        <tissue evidence="2">Liver</tissue>
    </source>
</reference>
<comment type="caution">
    <text evidence="2">The sequence shown here is derived from an EMBL/GenBank/DDBJ whole genome shotgun (WGS) entry which is preliminary data.</text>
</comment>
<accession>A0AAV7TTX4</accession>
<evidence type="ECO:0000313" key="2">
    <source>
        <dbReference type="EMBL" id="KAJ1179651.1"/>
    </source>
</evidence>
<feature type="compositionally biased region" description="Acidic residues" evidence="1">
    <location>
        <begin position="63"/>
        <end position="79"/>
    </location>
</feature>
<feature type="compositionally biased region" description="Basic and acidic residues" evidence="1">
    <location>
        <begin position="86"/>
        <end position="107"/>
    </location>
</feature>
<feature type="compositionally biased region" description="Basic and acidic residues" evidence="1">
    <location>
        <begin position="206"/>
        <end position="217"/>
    </location>
</feature>
<dbReference type="Proteomes" id="UP001066276">
    <property type="component" value="Chromosome 3_2"/>
</dbReference>
<evidence type="ECO:0000256" key="1">
    <source>
        <dbReference type="SAM" id="MobiDB-lite"/>
    </source>
</evidence>
<dbReference type="EMBL" id="JANPWB010000006">
    <property type="protein sequence ID" value="KAJ1179651.1"/>
    <property type="molecule type" value="Genomic_DNA"/>
</dbReference>
<protein>
    <submittedName>
        <fullName evidence="2">Uncharacterized protein</fullName>
    </submittedName>
</protein>
<feature type="compositionally biased region" description="Basic and acidic residues" evidence="1">
    <location>
        <begin position="158"/>
        <end position="179"/>
    </location>
</feature>